<dbReference type="InterPro" id="IPR050008">
    <property type="entry name" value="MMSYN1_0478-like"/>
</dbReference>
<feature type="transmembrane region" description="Helical" evidence="1">
    <location>
        <begin position="12"/>
        <end position="35"/>
    </location>
</feature>
<dbReference type="NCBIfam" id="NF043065">
    <property type="entry name" value="MMSYN1_0478"/>
    <property type="match status" value="1"/>
</dbReference>
<dbReference type="PATRIC" id="fig|216946.3.peg.394"/>
<feature type="transmembrane region" description="Helical" evidence="1">
    <location>
        <begin position="124"/>
        <end position="144"/>
    </location>
</feature>
<proteinExistence type="predicted"/>
<gene>
    <name evidence="2" type="ORF">STURON_00394</name>
</gene>
<reference evidence="2 3" key="1">
    <citation type="journal article" date="2015" name="Genome Announc.">
        <title>Complete Genome Sequence of Spiroplasma turonicum Strain Tab4cT, a Parasite of a Horse Fly, Haematopota sp. (Diptera: Tabanidae).</title>
        <authorList>
            <person name="Davis R.E."/>
            <person name="Shao J."/>
            <person name="Zhao Y."/>
            <person name="Gasparich G.E."/>
            <person name="Gaynor B.J."/>
            <person name="Donofrio N."/>
        </authorList>
    </citation>
    <scope>NUCLEOTIDE SEQUENCE [LARGE SCALE GENOMIC DNA]</scope>
    <source>
        <strain evidence="2 3">Tab4c</strain>
    </source>
</reference>
<evidence type="ECO:0000313" key="2">
    <source>
        <dbReference type="EMBL" id="AKU79640.1"/>
    </source>
</evidence>
<keyword evidence="1" id="KW-0472">Membrane</keyword>
<organism evidence="2 3">
    <name type="scientific">Spiroplasma turonicum</name>
    <dbReference type="NCBI Taxonomy" id="216946"/>
    <lineage>
        <taxon>Bacteria</taxon>
        <taxon>Bacillati</taxon>
        <taxon>Mycoplasmatota</taxon>
        <taxon>Mollicutes</taxon>
        <taxon>Entomoplasmatales</taxon>
        <taxon>Spiroplasmataceae</taxon>
        <taxon>Spiroplasma</taxon>
    </lineage>
</organism>
<dbReference type="RefSeq" id="WP_075048236.1">
    <property type="nucleotide sequence ID" value="NZ_CP012328.1"/>
</dbReference>
<evidence type="ECO:0000313" key="3">
    <source>
        <dbReference type="Proteomes" id="UP000067243"/>
    </source>
</evidence>
<dbReference type="STRING" id="216946.STURO_v1c03930"/>
<dbReference type="KEGG" id="stur:STURON_00394"/>
<feature type="transmembrane region" description="Helical" evidence="1">
    <location>
        <begin position="96"/>
        <end position="118"/>
    </location>
</feature>
<sequence length="201" mass="23443">MNQNNKVNPKTFIIVKFLFTIGFILIYSTSLVLLLKTIKEQKLSTEVFLTNKNFFTINFFILFLSLTSFLAFYFIRLNIKKKLNYKFNNKEIIYNWLIFISISISILLALFVSTSVLISNINHFIASIVIMIIQILFGVICSILEGISRLKEQQLANNSWFENTEVIKKNNKSDNDKENISKINKVKDNFNPFKEVDDNND</sequence>
<protein>
    <recommendedName>
        <fullName evidence="4">Transmembrane protein</fullName>
    </recommendedName>
</protein>
<keyword evidence="3" id="KW-1185">Reference proteome</keyword>
<name>A0A0K1P5V6_9MOLU</name>
<accession>A0A0K1P5V6</accession>
<evidence type="ECO:0008006" key="4">
    <source>
        <dbReference type="Google" id="ProtNLM"/>
    </source>
</evidence>
<dbReference type="AlphaFoldDB" id="A0A0K1P5V6"/>
<keyword evidence="1" id="KW-0812">Transmembrane</keyword>
<feature type="transmembrane region" description="Helical" evidence="1">
    <location>
        <begin position="55"/>
        <end position="75"/>
    </location>
</feature>
<evidence type="ECO:0000256" key="1">
    <source>
        <dbReference type="SAM" id="Phobius"/>
    </source>
</evidence>
<dbReference type="EMBL" id="CP012328">
    <property type="protein sequence ID" value="AKU79640.1"/>
    <property type="molecule type" value="Genomic_DNA"/>
</dbReference>
<keyword evidence="1" id="KW-1133">Transmembrane helix</keyword>
<dbReference type="Proteomes" id="UP000067243">
    <property type="component" value="Chromosome"/>
</dbReference>